<comment type="caution">
    <text evidence="2">The sequence shown here is derived from an EMBL/GenBank/DDBJ whole genome shotgun (WGS) entry which is preliminary data.</text>
</comment>
<feature type="region of interest" description="Disordered" evidence="1">
    <location>
        <begin position="1"/>
        <end position="32"/>
    </location>
</feature>
<sequence length="126" mass="14333">MLTQISNTNTSGFVSSSEAAQGSDEEEEEGGRQGIHFSSVFFCSPEGLKGHRFQRGLLRFSPRSERPLRGWRRRMDAGEEQRGCRAFLLLEARLLTASSQERFRLKPFTINLTILACSANWEVYFP</sequence>
<organism evidence="2 3">
    <name type="scientific">Ataeniobius toweri</name>
    <dbReference type="NCBI Taxonomy" id="208326"/>
    <lineage>
        <taxon>Eukaryota</taxon>
        <taxon>Metazoa</taxon>
        <taxon>Chordata</taxon>
        <taxon>Craniata</taxon>
        <taxon>Vertebrata</taxon>
        <taxon>Euteleostomi</taxon>
        <taxon>Actinopterygii</taxon>
        <taxon>Neopterygii</taxon>
        <taxon>Teleostei</taxon>
        <taxon>Neoteleostei</taxon>
        <taxon>Acanthomorphata</taxon>
        <taxon>Ovalentaria</taxon>
        <taxon>Atherinomorphae</taxon>
        <taxon>Cyprinodontiformes</taxon>
        <taxon>Goodeidae</taxon>
        <taxon>Ataeniobius</taxon>
    </lineage>
</organism>
<evidence type="ECO:0000313" key="2">
    <source>
        <dbReference type="EMBL" id="MED6246437.1"/>
    </source>
</evidence>
<accession>A0ABU7B784</accession>
<keyword evidence="3" id="KW-1185">Reference proteome</keyword>
<name>A0ABU7B784_9TELE</name>
<protein>
    <submittedName>
        <fullName evidence="2">Uncharacterized protein</fullName>
    </submittedName>
</protein>
<gene>
    <name evidence="2" type="ORF">ATANTOWER_017779</name>
</gene>
<reference evidence="2 3" key="1">
    <citation type="submission" date="2021-07" db="EMBL/GenBank/DDBJ databases">
        <authorList>
            <person name="Palmer J.M."/>
        </authorList>
    </citation>
    <scope>NUCLEOTIDE SEQUENCE [LARGE SCALE GENOMIC DNA]</scope>
    <source>
        <strain evidence="2 3">AT_MEX2019</strain>
        <tissue evidence="2">Muscle</tissue>
    </source>
</reference>
<dbReference type="EMBL" id="JAHUTI010043013">
    <property type="protein sequence ID" value="MED6246437.1"/>
    <property type="molecule type" value="Genomic_DNA"/>
</dbReference>
<dbReference type="Proteomes" id="UP001345963">
    <property type="component" value="Unassembled WGS sequence"/>
</dbReference>
<feature type="compositionally biased region" description="Polar residues" evidence="1">
    <location>
        <begin position="1"/>
        <end position="14"/>
    </location>
</feature>
<proteinExistence type="predicted"/>
<evidence type="ECO:0000313" key="3">
    <source>
        <dbReference type="Proteomes" id="UP001345963"/>
    </source>
</evidence>
<evidence type="ECO:0000256" key="1">
    <source>
        <dbReference type="SAM" id="MobiDB-lite"/>
    </source>
</evidence>